<protein>
    <submittedName>
        <fullName evidence="1">Uncharacterized protein</fullName>
    </submittedName>
</protein>
<gene>
    <name evidence="1" type="ORF">K443DRAFT_680892</name>
</gene>
<reference evidence="2" key="2">
    <citation type="submission" date="2015-01" db="EMBL/GenBank/DDBJ databases">
        <title>Evolutionary Origins and Diversification of the Mycorrhizal Mutualists.</title>
        <authorList>
            <consortium name="DOE Joint Genome Institute"/>
            <consortium name="Mycorrhizal Genomics Consortium"/>
            <person name="Kohler A."/>
            <person name="Kuo A."/>
            <person name="Nagy L.G."/>
            <person name="Floudas D."/>
            <person name="Copeland A."/>
            <person name="Barry K.W."/>
            <person name="Cichocki N."/>
            <person name="Veneault-Fourrey C."/>
            <person name="LaButti K."/>
            <person name="Lindquist E.A."/>
            <person name="Lipzen A."/>
            <person name="Lundell T."/>
            <person name="Morin E."/>
            <person name="Murat C."/>
            <person name="Riley R."/>
            <person name="Ohm R."/>
            <person name="Sun H."/>
            <person name="Tunlid A."/>
            <person name="Henrissat B."/>
            <person name="Grigoriev I.V."/>
            <person name="Hibbett D.S."/>
            <person name="Martin F."/>
        </authorList>
    </citation>
    <scope>NUCLEOTIDE SEQUENCE [LARGE SCALE GENOMIC DNA]</scope>
    <source>
        <strain evidence="2">LaAM-08-1</strain>
    </source>
</reference>
<name>A0A0C9WMM4_9AGAR</name>
<sequence length="66" mass="7821">MHLSFCRFLHLGNPGNQQKTEKLGNLATYVMFPGNPQDDELWETSETYENQQRLSNNYYIHMLTRV</sequence>
<proteinExistence type="predicted"/>
<dbReference type="HOGENOM" id="CLU_206092_0_0_1"/>
<accession>A0A0C9WMM4</accession>
<organism evidence="1 2">
    <name type="scientific">Laccaria amethystina LaAM-08-1</name>
    <dbReference type="NCBI Taxonomy" id="1095629"/>
    <lineage>
        <taxon>Eukaryota</taxon>
        <taxon>Fungi</taxon>
        <taxon>Dikarya</taxon>
        <taxon>Basidiomycota</taxon>
        <taxon>Agaricomycotina</taxon>
        <taxon>Agaricomycetes</taxon>
        <taxon>Agaricomycetidae</taxon>
        <taxon>Agaricales</taxon>
        <taxon>Agaricineae</taxon>
        <taxon>Hydnangiaceae</taxon>
        <taxon>Laccaria</taxon>
    </lineage>
</organism>
<dbReference type="EMBL" id="KN838672">
    <property type="protein sequence ID" value="KIJ98309.1"/>
    <property type="molecule type" value="Genomic_DNA"/>
</dbReference>
<dbReference type="Proteomes" id="UP000054477">
    <property type="component" value="Unassembled WGS sequence"/>
</dbReference>
<keyword evidence="2" id="KW-1185">Reference proteome</keyword>
<evidence type="ECO:0000313" key="1">
    <source>
        <dbReference type="EMBL" id="KIJ98309.1"/>
    </source>
</evidence>
<dbReference type="AlphaFoldDB" id="A0A0C9WMM4"/>
<reference evidence="1 2" key="1">
    <citation type="submission" date="2014-04" db="EMBL/GenBank/DDBJ databases">
        <authorList>
            <consortium name="DOE Joint Genome Institute"/>
            <person name="Kuo A."/>
            <person name="Kohler A."/>
            <person name="Nagy L.G."/>
            <person name="Floudas D."/>
            <person name="Copeland A."/>
            <person name="Barry K.W."/>
            <person name="Cichocki N."/>
            <person name="Veneault-Fourrey C."/>
            <person name="LaButti K."/>
            <person name="Lindquist E.A."/>
            <person name="Lipzen A."/>
            <person name="Lundell T."/>
            <person name="Morin E."/>
            <person name="Murat C."/>
            <person name="Sun H."/>
            <person name="Tunlid A."/>
            <person name="Henrissat B."/>
            <person name="Grigoriev I.V."/>
            <person name="Hibbett D.S."/>
            <person name="Martin F."/>
            <person name="Nordberg H.P."/>
            <person name="Cantor M.N."/>
            <person name="Hua S.X."/>
        </authorList>
    </citation>
    <scope>NUCLEOTIDE SEQUENCE [LARGE SCALE GENOMIC DNA]</scope>
    <source>
        <strain evidence="1 2">LaAM-08-1</strain>
    </source>
</reference>
<evidence type="ECO:0000313" key="2">
    <source>
        <dbReference type="Proteomes" id="UP000054477"/>
    </source>
</evidence>